<dbReference type="EMBL" id="JACTAM010000012">
    <property type="protein sequence ID" value="KAI2658824.1"/>
    <property type="molecule type" value="Genomic_DNA"/>
</dbReference>
<dbReference type="InterPro" id="IPR002710">
    <property type="entry name" value="Dilute_dom"/>
</dbReference>
<name>A0ABQ8M7H4_LABRO</name>
<proteinExistence type="inferred from homology"/>
<comment type="similarity">
    <text evidence="1">Belongs to the sulfotransferase 1 family.</text>
</comment>
<dbReference type="InterPro" id="IPR000863">
    <property type="entry name" value="Sulfotransferase_dom"/>
</dbReference>
<organism evidence="5 6">
    <name type="scientific">Labeo rohita</name>
    <name type="common">Indian major carp</name>
    <name type="synonym">Cyprinus rohita</name>
    <dbReference type="NCBI Taxonomy" id="84645"/>
    <lineage>
        <taxon>Eukaryota</taxon>
        <taxon>Metazoa</taxon>
        <taxon>Chordata</taxon>
        <taxon>Craniata</taxon>
        <taxon>Vertebrata</taxon>
        <taxon>Euteleostomi</taxon>
        <taxon>Actinopterygii</taxon>
        <taxon>Neopterygii</taxon>
        <taxon>Teleostei</taxon>
        <taxon>Ostariophysi</taxon>
        <taxon>Cypriniformes</taxon>
        <taxon>Cyprinidae</taxon>
        <taxon>Labeoninae</taxon>
        <taxon>Labeonini</taxon>
        <taxon>Labeo</taxon>
    </lineage>
</organism>
<keyword evidence="6" id="KW-1185">Reference proteome</keyword>
<evidence type="ECO:0000313" key="5">
    <source>
        <dbReference type="EMBL" id="KAI2658824.1"/>
    </source>
</evidence>
<comment type="caution">
    <text evidence="5">The sequence shown here is derived from an EMBL/GenBank/DDBJ whole genome shotgun (WGS) entry which is preliminary data.</text>
</comment>
<accession>A0ABQ8M7H4</accession>
<dbReference type="PROSITE" id="PS51126">
    <property type="entry name" value="DILUTE"/>
    <property type="match status" value="1"/>
</dbReference>
<reference evidence="5 6" key="1">
    <citation type="submission" date="2022-01" db="EMBL/GenBank/DDBJ databases">
        <title>A high-quality chromosome-level genome assembly of rohu carp, Labeo rohita.</title>
        <authorList>
            <person name="Arick M.A. II"/>
            <person name="Hsu C.-Y."/>
            <person name="Magbanua Z."/>
            <person name="Pechanova O."/>
            <person name="Grover C."/>
            <person name="Miller E."/>
            <person name="Thrash A."/>
            <person name="Ezzel L."/>
            <person name="Alam S."/>
            <person name="Benzie J."/>
            <person name="Hamilton M."/>
            <person name="Karsi A."/>
            <person name="Lawrence M.L."/>
            <person name="Peterson D.G."/>
        </authorList>
    </citation>
    <scope>NUCLEOTIDE SEQUENCE [LARGE SCALE GENOMIC DNA]</scope>
    <source>
        <strain evidence="6">BAU-BD-2019</strain>
        <tissue evidence="5">Blood</tissue>
    </source>
</reference>
<dbReference type="PANTHER" id="PTHR11783">
    <property type="entry name" value="SULFOTRANSFERASE SULT"/>
    <property type="match status" value="1"/>
</dbReference>
<dbReference type="SMART" id="SM01132">
    <property type="entry name" value="DIL"/>
    <property type="match status" value="1"/>
</dbReference>
<dbReference type="Proteomes" id="UP000830375">
    <property type="component" value="Unassembled WGS sequence"/>
</dbReference>
<dbReference type="Gene3D" id="3.40.50.300">
    <property type="entry name" value="P-loop containing nucleotide triphosphate hydrolases"/>
    <property type="match status" value="2"/>
</dbReference>
<evidence type="ECO:0000259" key="4">
    <source>
        <dbReference type="PROSITE" id="PS51126"/>
    </source>
</evidence>
<gene>
    <name evidence="5" type="ORF">H4Q32_016965</name>
</gene>
<dbReference type="InterPro" id="IPR027417">
    <property type="entry name" value="P-loop_NTPase"/>
</dbReference>
<feature type="region of interest" description="Disordered" evidence="3">
    <location>
        <begin position="295"/>
        <end position="326"/>
    </location>
</feature>
<dbReference type="SUPFAM" id="SSF52540">
    <property type="entry name" value="P-loop containing nucleoside triphosphate hydrolases"/>
    <property type="match status" value="2"/>
</dbReference>
<dbReference type="Pfam" id="PF01843">
    <property type="entry name" value="DIL"/>
    <property type="match status" value="1"/>
</dbReference>
<evidence type="ECO:0000313" key="6">
    <source>
        <dbReference type="Proteomes" id="UP000830375"/>
    </source>
</evidence>
<protein>
    <submittedName>
        <fullName evidence="5">Sulfotransferase 2B1</fullName>
    </submittedName>
</protein>
<feature type="compositionally biased region" description="Polar residues" evidence="3">
    <location>
        <begin position="299"/>
        <end position="318"/>
    </location>
</feature>
<keyword evidence="2" id="KW-0808">Transferase</keyword>
<evidence type="ECO:0000256" key="1">
    <source>
        <dbReference type="ARBA" id="ARBA00005771"/>
    </source>
</evidence>
<evidence type="ECO:0000256" key="3">
    <source>
        <dbReference type="SAM" id="MobiDB-lite"/>
    </source>
</evidence>
<feature type="domain" description="Dilute" evidence="4">
    <location>
        <begin position="1"/>
        <end position="212"/>
    </location>
</feature>
<sequence>MLYPLLPGVLDSHAFSDSGQLQVSSQVRRVLDVCNKSLRLLKALDVHPDIGAQLFSYLFFFINALLFNLLMERGSGGAFYCWSQGVQIRANLDLLMDWAHGAGLADLAHTYLLKLSSAMSWKSLRVEFPSLNAAQLHHILREYEPRRSCPTAWTPTGDEASAALATADILENFDQHPPLILPTDGFIIQLKTPISDPELIKQLHRFQRIIKKMTETESEPPQLVSAVPMEAKLTKMEVHPKAHLEVGHTELVFPHAGASDLCSCEALLTKKLQNLELQNKDAARPALDPSCLLTPPNTPQNLELTDSDTDSPQLTSTVRPEEGESEECEIGEDDVFVLELQSSVWFGSDAGGWRGNRIYCQRDLHQISAYRLSRRFIPETESRRSHSSSEWTESEAGISFRCQEKGLGCWLPDLTMLRKKQGQKLLHKPYIFICRVLQKMTEAELYSVYKGVYVPTFVHPPESLKYYEEFTFRPDDILIITYPKSGTTWMQEVIPLIVSDGDLTPVLTVPNWDRAPWLEEQRAIQLNLEQRPSPRVFSTHFHHSMMNESYFKIKPRVLYVMRNPKDVFTSSYYYYGMASYMVNPGTQDEFMEKFLDGKIMFGSWFDHVKGWINADKQESILYIFYEEMIADLKGSVEKIAKFLGKSLNPDVIEKIAEQCVFKNMKQNKMSNFSLVPEEYMDHKKSEFLRKVLSFSLGCICLALRKMTEAELYSVYKDVYVPTHLHPPECLKYYEEFTFRPDDILIVTYPKSGTTWMQEVVPLIVSNGDLTPVLTVPNWDRVPWLEEHRAILLNLEQRPSPRVFATHFHHGMMNESYFKIKPRVLYVMRNPKDVFTSSFYYYGMASYLVNPGRQDEFMEKFLNGKIMFGSWFDHVKSWINAEEKESILYIFYEEMIADLKGSVEKIAKFLGKSLSADVTEKIADHCVFKNMKQNQMSNFSLVPEEYMDQKKSEFLRKEAQEQRFNAVYKEKMKDVTFKFMWD</sequence>
<evidence type="ECO:0000256" key="2">
    <source>
        <dbReference type="ARBA" id="ARBA00022679"/>
    </source>
</evidence>
<dbReference type="Pfam" id="PF00685">
    <property type="entry name" value="Sulfotransfer_1"/>
    <property type="match status" value="2"/>
</dbReference>